<proteinExistence type="predicted"/>
<dbReference type="Proteomes" id="UP000700732">
    <property type="component" value="Unassembled WGS sequence"/>
</dbReference>
<sequence length="76" mass="8190">MKKANGKAFSSGRYYVRQDTVGILGGSCNLKYSGTYKMSFFAQDSVRWTVIQDTCGGRRGGTNKGTPGKIKSDGAK</sequence>
<name>A0ABR6W731_9BACT</name>
<protein>
    <submittedName>
        <fullName evidence="2">Uncharacterized protein</fullName>
    </submittedName>
</protein>
<evidence type="ECO:0000313" key="3">
    <source>
        <dbReference type="Proteomes" id="UP000700732"/>
    </source>
</evidence>
<evidence type="ECO:0000256" key="1">
    <source>
        <dbReference type="SAM" id="MobiDB-lite"/>
    </source>
</evidence>
<accession>A0ABR6W731</accession>
<reference evidence="2 3" key="1">
    <citation type="submission" date="2019-06" db="EMBL/GenBank/DDBJ databases">
        <title>Spirosoma utsteinense sp. nov. isolated from Antarctic ice-free soils.</title>
        <authorList>
            <person name="Tahon G."/>
        </authorList>
    </citation>
    <scope>NUCLEOTIDE SEQUENCE [LARGE SCALE GENOMIC DNA]</scope>
    <source>
        <strain evidence="2 3">LMG 31447</strain>
    </source>
</reference>
<feature type="region of interest" description="Disordered" evidence="1">
    <location>
        <begin position="56"/>
        <end position="76"/>
    </location>
</feature>
<gene>
    <name evidence="2" type="ORF">FH603_2309</name>
</gene>
<comment type="caution">
    <text evidence="2">The sequence shown here is derived from an EMBL/GenBank/DDBJ whole genome shotgun (WGS) entry which is preliminary data.</text>
</comment>
<dbReference type="EMBL" id="VFIA01000011">
    <property type="protein sequence ID" value="MBC3791801.1"/>
    <property type="molecule type" value="Genomic_DNA"/>
</dbReference>
<evidence type="ECO:0000313" key="2">
    <source>
        <dbReference type="EMBL" id="MBC3791801.1"/>
    </source>
</evidence>
<keyword evidence="3" id="KW-1185">Reference proteome</keyword>
<organism evidence="2 3">
    <name type="scientific">Spirosoma utsteinense</name>
    <dbReference type="NCBI Taxonomy" id="2585773"/>
    <lineage>
        <taxon>Bacteria</taxon>
        <taxon>Pseudomonadati</taxon>
        <taxon>Bacteroidota</taxon>
        <taxon>Cytophagia</taxon>
        <taxon>Cytophagales</taxon>
        <taxon>Cytophagaceae</taxon>
        <taxon>Spirosoma</taxon>
    </lineage>
</organism>
<dbReference type="RefSeq" id="WP_186737583.1">
    <property type="nucleotide sequence ID" value="NZ_VFIA01000011.1"/>
</dbReference>